<feature type="signal peptide" evidence="1">
    <location>
        <begin position="1"/>
        <end position="36"/>
    </location>
</feature>
<name>A0AAW9PWI2_9CYAN</name>
<dbReference type="EC" id="3.4.-.-" evidence="3"/>
<reference evidence="3" key="1">
    <citation type="submission" date="2024-01" db="EMBL/GenBank/DDBJ databases">
        <title>Bank of Algae and Cyanobacteria of the Azores (BACA) strain genomes.</title>
        <authorList>
            <person name="Luz R."/>
            <person name="Cordeiro R."/>
            <person name="Fonseca A."/>
            <person name="Goncalves V."/>
        </authorList>
    </citation>
    <scope>NUCLEOTIDE SEQUENCE</scope>
    <source>
        <strain evidence="3">BACA0141</strain>
    </source>
</reference>
<accession>A0AAW9PWI2</accession>
<dbReference type="RefSeq" id="WP_330486326.1">
    <property type="nucleotide sequence ID" value="NZ_JAZBJZ010000185.1"/>
</dbReference>
<comment type="caution">
    <text evidence="3">The sequence shown here is derived from an EMBL/GenBank/DDBJ whole genome shotgun (WGS) entry which is preliminary data.</text>
</comment>
<protein>
    <submittedName>
        <fullName evidence="3">M23 family metallopeptidase</fullName>
        <ecNumber evidence="3">3.4.-.-</ecNumber>
    </submittedName>
</protein>
<dbReference type="InterPro" id="IPR011055">
    <property type="entry name" value="Dup_hybrid_motif"/>
</dbReference>
<gene>
    <name evidence="3" type="ORF">V2H45_24415</name>
</gene>
<feature type="domain" description="M23ase beta-sheet core" evidence="2">
    <location>
        <begin position="91"/>
        <end position="199"/>
    </location>
</feature>
<evidence type="ECO:0000313" key="3">
    <source>
        <dbReference type="EMBL" id="MEE3719889.1"/>
    </source>
</evidence>
<dbReference type="SUPFAM" id="SSF51261">
    <property type="entry name" value="Duplicated hybrid motif"/>
    <property type="match status" value="1"/>
</dbReference>
<dbReference type="InterPro" id="IPR016047">
    <property type="entry name" value="M23ase_b-sheet_dom"/>
</dbReference>
<keyword evidence="3" id="KW-0378">Hydrolase</keyword>
<evidence type="ECO:0000259" key="2">
    <source>
        <dbReference type="Pfam" id="PF01551"/>
    </source>
</evidence>
<evidence type="ECO:0000256" key="1">
    <source>
        <dbReference type="SAM" id="SignalP"/>
    </source>
</evidence>
<dbReference type="AlphaFoldDB" id="A0AAW9PWI2"/>
<dbReference type="CDD" id="cd12797">
    <property type="entry name" value="M23_peptidase"/>
    <property type="match status" value="1"/>
</dbReference>
<keyword evidence="1" id="KW-0732">Signal</keyword>
<dbReference type="GO" id="GO:0004222">
    <property type="term" value="F:metalloendopeptidase activity"/>
    <property type="evidence" value="ECO:0007669"/>
    <property type="project" value="TreeGrafter"/>
</dbReference>
<dbReference type="Gene3D" id="2.70.70.10">
    <property type="entry name" value="Glucose Permease (Domain IIA)"/>
    <property type="match status" value="1"/>
</dbReference>
<sequence length="231" mass="26085">MFNFARIENMCDFCHFIKKIVLVVTFLQVSSAPAFAQICTSGYFNEKLEEESPVQRVGTAQNTRNIEIHWSQPADFTETDPFVGNNYQLAIHEGIDFIHSNQSIPQVSVRSVADGKVVYIRRGCPQSNLFEPNTEERECGAGWGNHVVILHPNGLFTRYAHLAPDTIQITVSQQIHRGEELAKMGNSGRSDMRHLHFEMGVAIEFKSCAPSQSFEYIYNPITPLGWGDLLH</sequence>
<dbReference type="PANTHER" id="PTHR21666">
    <property type="entry name" value="PEPTIDASE-RELATED"/>
    <property type="match status" value="1"/>
</dbReference>
<dbReference type="Pfam" id="PF01551">
    <property type="entry name" value="Peptidase_M23"/>
    <property type="match status" value="1"/>
</dbReference>
<evidence type="ECO:0000313" key="4">
    <source>
        <dbReference type="Proteomes" id="UP001333818"/>
    </source>
</evidence>
<dbReference type="EMBL" id="JAZBJZ010000185">
    <property type="protein sequence ID" value="MEE3719889.1"/>
    <property type="molecule type" value="Genomic_DNA"/>
</dbReference>
<dbReference type="InterPro" id="IPR050570">
    <property type="entry name" value="Cell_wall_metabolism_enzyme"/>
</dbReference>
<feature type="chain" id="PRO_5043611821" evidence="1">
    <location>
        <begin position="37"/>
        <end position="231"/>
    </location>
</feature>
<keyword evidence="4" id="KW-1185">Reference proteome</keyword>
<dbReference type="PANTHER" id="PTHR21666:SF270">
    <property type="entry name" value="MUREIN HYDROLASE ACTIVATOR ENVC"/>
    <property type="match status" value="1"/>
</dbReference>
<organism evidence="3 4">
    <name type="scientific">Tumidithrix elongata BACA0141</name>
    <dbReference type="NCBI Taxonomy" id="2716417"/>
    <lineage>
        <taxon>Bacteria</taxon>
        <taxon>Bacillati</taxon>
        <taxon>Cyanobacteriota</taxon>
        <taxon>Cyanophyceae</taxon>
        <taxon>Pseudanabaenales</taxon>
        <taxon>Pseudanabaenaceae</taxon>
        <taxon>Tumidithrix</taxon>
        <taxon>Tumidithrix elongata</taxon>
    </lineage>
</organism>
<dbReference type="Proteomes" id="UP001333818">
    <property type="component" value="Unassembled WGS sequence"/>
</dbReference>
<proteinExistence type="predicted"/>